<protein>
    <submittedName>
        <fullName evidence="3">Pentatricopeptide repeat</fullName>
    </submittedName>
</protein>
<dbReference type="PANTHER" id="PTHR47926:SF452">
    <property type="entry name" value="PENTATRICOPEPTIDE REPEAT-CONTAINING PROTEIN"/>
    <property type="match status" value="1"/>
</dbReference>
<gene>
    <name evidence="3" type="ORF">RJ641_026568</name>
</gene>
<dbReference type="NCBIfam" id="TIGR00756">
    <property type="entry name" value="PPR"/>
    <property type="match status" value="4"/>
</dbReference>
<evidence type="ECO:0000313" key="3">
    <source>
        <dbReference type="EMBL" id="KAK6941191.1"/>
    </source>
</evidence>
<dbReference type="FunFam" id="1.25.40.10:FF:000090">
    <property type="entry name" value="Pentatricopeptide repeat-containing protein, chloroplastic"/>
    <property type="match status" value="1"/>
</dbReference>
<reference evidence="3 4" key="1">
    <citation type="submission" date="2023-12" db="EMBL/GenBank/DDBJ databases">
        <title>A high-quality genome assembly for Dillenia turbinata (Dilleniales).</title>
        <authorList>
            <person name="Chanderbali A."/>
        </authorList>
    </citation>
    <scope>NUCLEOTIDE SEQUENCE [LARGE SCALE GENOMIC DNA]</scope>
    <source>
        <strain evidence="3">LSX21</strain>
        <tissue evidence="3">Leaf</tissue>
    </source>
</reference>
<feature type="repeat" description="PPR" evidence="2">
    <location>
        <begin position="124"/>
        <end position="158"/>
    </location>
</feature>
<feature type="repeat" description="PPR" evidence="2">
    <location>
        <begin position="20"/>
        <end position="54"/>
    </location>
</feature>
<evidence type="ECO:0000256" key="2">
    <source>
        <dbReference type="PROSITE-ProRule" id="PRU00708"/>
    </source>
</evidence>
<dbReference type="PROSITE" id="PS51375">
    <property type="entry name" value="PPR"/>
    <property type="match status" value="3"/>
</dbReference>
<dbReference type="PANTHER" id="PTHR47926">
    <property type="entry name" value="PENTATRICOPEPTIDE REPEAT-CONTAINING PROTEIN"/>
    <property type="match status" value="1"/>
</dbReference>
<comment type="caution">
    <text evidence="3">The sequence shown here is derived from an EMBL/GenBank/DDBJ whole genome shotgun (WGS) entry which is preliminary data.</text>
</comment>
<dbReference type="InterPro" id="IPR002885">
    <property type="entry name" value="PPR_rpt"/>
</dbReference>
<name>A0AAN8ZKG9_9MAGN</name>
<dbReference type="Pfam" id="PF13041">
    <property type="entry name" value="PPR_2"/>
    <property type="match status" value="3"/>
</dbReference>
<dbReference type="AlphaFoldDB" id="A0AAN8ZKG9"/>
<feature type="repeat" description="PPR" evidence="2">
    <location>
        <begin position="225"/>
        <end position="259"/>
    </location>
</feature>
<dbReference type="Gene3D" id="1.25.40.10">
    <property type="entry name" value="Tetratricopeptide repeat domain"/>
    <property type="match status" value="3"/>
</dbReference>
<dbReference type="Pfam" id="PF20431">
    <property type="entry name" value="E_motif"/>
    <property type="match status" value="1"/>
</dbReference>
<organism evidence="3 4">
    <name type="scientific">Dillenia turbinata</name>
    <dbReference type="NCBI Taxonomy" id="194707"/>
    <lineage>
        <taxon>Eukaryota</taxon>
        <taxon>Viridiplantae</taxon>
        <taxon>Streptophyta</taxon>
        <taxon>Embryophyta</taxon>
        <taxon>Tracheophyta</taxon>
        <taxon>Spermatophyta</taxon>
        <taxon>Magnoliopsida</taxon>
        <taxon>eudicotyledons</taxon>
        <taxon>Gunneridae</taxon>
        <taxon>Pentapetalae</taxon>
        <taxon>Dilleniales</taxon>
        <taxon>Dilleniaceae</taxon>
        <taxon>Dillenia</taxon>
    </lineage>
</organism>
<dbReference type="GO" id="GO:0003723">
    <property type="term" value="F:RNA binding"/>
    <property type="evidence" value="ECO:0007669"/>
    <property type="project" value="InterPro"/>
</dbReference>
<dbReference type="Pfam" id="PF01535">
    <property type="entry name" value="PPR"/>
    <property type="match status" value="1"/>
</dbReference>
<dbReference type="InterPro" id="IPR011990">
    <property type="entry name" value="TPR-like_helical_dom_sf"/>
</dbReference>
<sequence length="443" mass="49198">MKCSSSSDAISVFNAMDEPNSVTYNALIGGFAENQEVIYGFQVFKDMQQRGFVPDSFTFAGVLETCTSTSGVEDVNRGLQLHCQTIKFGLCSTAFIGNVLLTMYSKFNLIEEAEQVFRLIEEKDVISWNTIISSCSNCGDHDKSLILFSTMTEVGARPDNFTFASVLAACAGLALDRHGRQLHAHIIRTRFCQDVGVKNALMNMYAKCGSITSAVHVFNHMVQRNLVSWNTIIVGFANHGFAWRALEYFQQMQELGIIPDAITFIGILTACNHAGLVDEGLAYFDSMEQMYRILPNVEHLSCLIDMLGRAGRLKEAEEYLRKFPFGSDPVVLGSLLSACRLHGDVVIGQRLAGMLLSLHLSTTSPYVLLSNLYASDEMWNSVADARKMLKVSGLKKEPGYSLIEVEGRVEKFTIGDFSHSRVGDIKDILRRLNLEIMETTLPN</sequence>
<dbReference type="FunFam" id="1.25.40.10:FF:000351">
    <property type="entry name" value="Pentatricopeptide repeat-containing protein"/>
    <property type="match status" value="1"/>
</dbReference>
<keyword evidence="1" id="KW-0677">Repeat</keyword>
<evidence type="ECO:0000256" key="1">
    <source>
        <dbReference type="ARBA" id="ARBA00022737"/>
    </source>
</evidence>
<keyword evidence="4" id="KW-1185">Reference proteome</keyword>
<dbReference type="GO" id="GO:0009451">
    <property type="term" value="P:RNA modification"/>
    <property type="evidence" value="ECO:0007669"/>
    <property type="project" value="InterPro"/>
</dbReference>
<dbReference type="EMBL" id="JBAMMX010000004">
    <property type="protein sequence ID" value="KAK6941191.1"/>
    <property type="molecule type" value="Genomic_DNA"/>
</dbReference>
<dbReference type="Proteomes" id="UP001370490">
    <property type="component" value="Unassembled WGS sequence"/>
</dbReference>
<dbReference type="InterPro" id="IPR046960">
    <property type="entry name" value="PPR_At4g14850-like_plant"/>
</dbReference>
<evidence type="ECO:0000313" key="4">
    <source>
        <dbReference type="Proteomes" id="UP001370490"/>
    </source>
</evidence>
<proteinExistence type="predicted"/>
<accession>A0AAN8ZKG9</accession>
<dbReference type="InterPro" id="IPR046848">
    <property type="entry name" value="E_motif"/>
</dbReference>